<evidence type="ECO:0000313" key="2">
    <source>
        <dbReference type="Proteomes" id="UP000008718"/>
    </source>
</evidence>
<dbReference type="AlphaFoldDB" id="E4T6M6"/>
<dbReference type="RefSeq" id="WP_013445739.1">
    <property type="nucleotide sequence ID" value="NC_014734.1"/>
</dbReference>
<reference evidence="1 2" key="2">
    <citation type="journal article" date="2011" name="Stand. Genomic Sci.">
        <title>Complete genome sequence of Paludibacter propionicigenes type strain (WB4).</title>
        <authorList>
            <person name="Gronow S."/>
            <person name="Munk C."/>
            <person name="Lapidus A."/>
            <person name="Nolan M."/>
            <person name="Lucas S."/>
            <person name="Hammon N."/>
            <person name="Deshpande S."/>
            <person name="Cheng J.F."/>
            <person name="Tapia R."/>
            <person name="Han C."/>
            <person name="Goodwin L."/>
            <person name="Pitluck S."/>
            <person name="Liolios K."/>
            <person name="Ivanova N."/>
            <person name="Mavromatis K."/>
            <person name="Mikhailova N."/>
            <person name="Pati A."/>
            <person name="Chen A."/>
            <person name="Palaniappan K."/>
            <person name="Land M."/>
            <person name="Hauser L."/>
            <person name="Chang Y.J."/>
            <person name="Jeffries C.D."/>
            <person name="Brambilla E."/>
            <person name="Rohde M."/>
            <person name="Goker M."/>
            <person name="Detter J.C."/>
            <person name="Woyke T."/>
            <person name="Bristow J."/>
            <person name="Eisen J.A."/>
            <person name="Markowitz V."/>
            <person name="Hugenholtz P."/>
            <person name="Kyrpides N.C."/>
            <person name="Klenk H.P."/>
        </authorList>
    </citation>
    <scope>NUCLEOTIDE SEQUENCE [LARGE SCALE GENOMIC DNA]</scope>
    <source>
        <strain evidence="2">DSM 17365 / JCM 13257 / WB4</strain>
    </source>
</reference>
<gene>
    <name evidence="1" type="ordered locus">Palpr_2234</name>
</gene>
<protein>
    <submittedName>
        <fullName evidence="1">Uncharacterized protein</fullName>
    </submittedName>
</protein>
<evidence type="ECO:0000313" key="1">
    <source>
        <dbReference type="EMBL" id="ADQ80370.1"/>
    </source>
</evidence>
<dbReference type="EMBL" id="CP002345">
    <property type="protein sequence ID" value="ADQ80370.1"/>
    <property type="molecule type" value="Genomic_DNA"/>
</dbReference>
<reference key="1">
    <citation type="submission" date="2010-11" db="EMBL/GenBank/DDBJ databases">
        <title>The complete genome of Paludibacter propionicigenes DSM 17365.</title>
        <authorList>
            <consortium name="US DOE Joint Genome Institute (JGI-PGF)"/>
            <person name="Lucas S."/>
            <person name="Copeland A."/>
            <person name="Lapidus A."/>
            <person name="Bruce D."/>
            <person name="Goodwin L."/>
            <person name="Pitluck S."/>
            <person name="Kyrpides N."/>
            <person name="Mavromatis K."/>
            <person name="Ivanova N."/>
            <person name="Munk A.C."/>
            <person name="Brettin T."/>
            <person name="Detter J.C."/>
            <person name="Han C."/>
            <person name="Tapia R."/>
            <person name="Land M."/>
            <person name="Hauser L."/>
            <person name="Markowitz V."/>
            <person name="Cheng J.-F."/>
            <person name="Hugenholtz P."/>
            <person name="Woyke T."/>
            <person name="Wu D."/>
            <person name="Gronow S."/>
            <person name="Wellnitz S."/>
            <person name="Brambilla E."/>
            <person name="Klenk H.-P."/>
            <person name="Eisen J.A."/>
        </authorList>
    </citation>
    <scope>NUCLEOTIDE SEQUENCE</scope>
    <source>
        <strain>WB4</strain>
    </source>
</reference>
<dbReference type="HOGENOM" id="CLU_1823485_0_0_10"/>
<dbReference type="STRING" id="694427.Palpr_2234"/>
<name>E4T6M6_PALPW</name>
<accession>E4T6M6</accession>
<dbReference type="Proteomes" id="UP000008718">
    <property type="component" value="Chromosome"/>
</dbReference>
<dbReference type="OrthoDB" id="9875339at2"/>
<dbReference type="KEGG" id="ppn:Palpr_2234"/>
<proteinExistence type="predicted"/>
<sequence length="141" mass="16514">MTNETNLKSEFSDIIETTKYRTPNYDEILFDEYLRRKLSQSFKFIADDIIRNIRFGLIEKYSNDSACFREYGVLSTLKIVELMFYQLKVGINGPQKANINDPVYVINKNGQFILYNGYHRILVHLTEGLLEIDAYVLIVNI</sequence>
<organism evidence="1 2">
    <name type="scientific">Paludibacter propionicigenes (strain DSM 17365 / JCM 13257 / WB4)</name>
    <dbReference type="NCBI Taxonomy" id="694427"/>
    <lineage>
        <taxon>Bacteria</taxon>
        <taxon>Pseudomonadati</taxon>
        <taxon>Bacteroidota</taxon>
        <taxon>Bacteroidia</taxon>
        <taxon>Bacteroidales</taxon>
        <taxon>Paludibacteraceae</taxon>
        <taxon>Paludibacter</taxon>
    </lineage>
</organism>
<keyword evidence="2" id="KW-1185">Reference proteome</keyword>